<reference evidence="1" key="1">
    <citation type="journal article" date="2020" name="PLoS ONE">
        <title>Isolation and characterization of Streptomyces bacteriophages and Streptomyces strains encoding biosynthetic arsenals: Streptomyces strains and phages for antibiotic discovery.</title>
        <authorList>
            <person name="Montano E.T."/>
            <person name="Nideffer J.F."/>
            <person name="Brumage L."/>
            <person name="Erb M."/>
            <person name="Derman A.I."/>
            <person name="Davis J.P."/>
            <person name="Estrada E."/>
            <person name="Fu S."/>
            <person name="Le D."/>
            <person name="Vuppala A."/>
            <person name="Tran C."/>
            <person name="Luterstein E."/>
            <person name="Lakkaraju S."/>
            <person name="Panchagnula S."/>
            <person name="Ren C."/>
            <person name="Doan J."/>
            <person name="Tran S."/>
            <person name="Soriano J."/>
            <person name="Fujita Y."/>
            <person name="Gutala P."/>
            <person name="Fujii Q."/>
            <person name="Lee M."/>
            <person name="Bui A."/>
            <person name="Villarreal C."/>
            <person name="Shing S.R."/>
            <person name="Kim S."/>
            <person name="Freeman D."/>
            <person name="Racha V."/>
            <person name="Ho A."/>
            <person name="Kumar P."/>
            <person name="Falah K."/>
            <person name="Dawson T."/>
            <person name="Enustun E."/>
            <person name="Prichard A."/>
            <person name="Gomez A."/>
            <person name="Khanna K."/>
            <person name="Trigg S."/>
            <person name="Fernandez L."/>
            <person name="Pogliano K."/>
            <person name="Pogliano J."/>
        </authorList>
    </citation>
    <scope>NUCLEOTIDE SEQUENCE</scope>
    <source>
        <strain evidence="1">QF2</strain>
    </source>
</reference>
<dbReference type="EMBL" id="JACWUS010000001">
    <property type="protein sequence ID" value="MBD2828011.1"/>
    <property type="molecule type" value="Genomic_DNA"/>
</dbReference>
<evidence type="ECO:0000313" key="1">
    <source>
        <dbReference type="EMBL" id="MBD2828011.1"/>
    </source>
</evidence>
<name>A0A927BJR7_STRGL</name>
<sequence length="86" mass="9393">MDDSLARTEPPVWDTVLVNANGKLGVFMSKGGSPTGSALSPTLLHVCGRRQLALRPSPPQNCSVVLTDRRERFGLFLRDRDVASRT</sequence>
<dbReference type="AlphaFoldDB" id="A0A927BJR7"/>
<accession>A0A927BJR7</accession>
<organism evidence="1">
    <name type="scientific">Streptomyces globisporus</name>
    <dbReference type="NCBI Taxonomy" id="1908"/>
    <lineage>
        <taxon>Bacteria</taxon>
        <taxon>Bacillati</taxon>
        <taxon>Actinomycetota</taxon>
        <taxon>Actinomycetes</taxon>
        <taxon>Kitasatosporales</taxon>
        <taxon>Streptomycetaceae</taxon>
        <taxon>Streptomyces</taxon>
    </lineage>
</organism>
<proteinExistence type="predicted"/>
<comment type="caution">
    <text evidence="1">The sequence shown here is derived from an EMBL/GenBank/DDBJ whole genome shotgun (WGS) entry which is preliminary data.</text>
</comment>
<protein>
    <submittedName>
        <fullName evidence="1">Uncharacterized protein</fullName>
    </submittedName>
</protein>
<gene>
    <name evidence="1" type="ORF">ID875_06000</name>
</gene>